<accession>A0A135UK15</accession>
<reference evidence="2 3" key="1">
    <citation type="submission" date="2014-02" db="EMBL/GenBank/DDBJ databases">
        <title>The genome sequence of Colletotrichum salicis CBS 607.94.</title>
        <authorList>
            <person name="Baroncelli R."/>
            <person name="Thon M.R."/>
        </authorList>
    </citation>
    <scope>NUCLEOTIDE SEQUENCE [LARGE SCALE GENOMIC DNA]</scope>
    <source>
        <strain evidence="2 3">CBS 607.94</strain>
    </source>
</reference>
<feature type="compositionally biased region" description="Basic and acidic residues" evidence="1">
    <location>
        <begin position="217"/>
        <end position="231"/>
    </location>
</feature>
<comment type="caution">
    <text evidence="2">The sequence shown here is derived from an EMBL/GenBank/DDBJ whole genome shotgun (WGS) entry which is preliminary data.</text>
</comment>
<proteinExistence type="predicted"/>
<feature type="region of interest" description="Disordered" evidence="1">
    <location>
        <begin position="206"/>
        <end position="231"/>
    </location>
</feature>
<dbReference type="EMBL" id="JFFI01001365">
    <property type="protein sequence ID" value="KXH60697.1"/>
    <property type="molecule type" value="Genomic_DNA"/>
</dbReference>
<evidence type="ECO:0000313" key="3">
    <source>
        <dbReference type="Proteomes" id="UP000070121"/>
    </source>
</evidence>
<feature type="compositionally biased region" description="Basic and acidic residues" evidence="1">
    <location>
        <begin position="58"/>
        <end position="80"/>
    </location>
</feature>
<dbReference type="AlphaFoldDB" id="A0A135UK15"/>
<evidence type="ECO:0000313" key="2">
    <source>
        <dbReference type="EMBL" id="KXH60697.1"/>
    </source>
</evidence>
<sequence length="231" mass="25166">LESVEKARNRRSKTRVWNGHCFVALPPVVLRPSPQPSQARLVRFGAYLALNEVSTEAEGTRGDGADRRGGGGATRTRDEEAASGQWTHTPYASMDKAHAHTHVEDQQPPSSPPRPLSARPPPDPCRKVGVRYGTASRSGVAAAAAACSLSSVLCLLLCPTRCLSTLQEKHPSAPWALVPCPLWGFTIWRRLIRVVHRVPSANSKQATAVEPMCPRPRSLDSHDTKTTRFIT</sequence>
<feature type="region of interest" description="Disordered" evidence="1">
    <location>
        <begin position="98"/>
        <end position="127"/>
    </location>
</feature>
<feature type="region of interest" description="Disordered" evidence="1">
    <location>
        <begin position="56"/>
        <end position="86"/>
    </location>
</feature>
<evidence type="ECO:0000256" key="1">
    <source>
        <dbReference type="SAM" id="MobiDB-lite"/>
    </source>
</evidence>
<feature type="non-terminal residue" evidence="2">
    <location>
        <position position="1"/>
    </location>
</feature>
<name>A0A135UK15_9PEZI</name>
<keyword evidence="3" id="KW-1185">Reference proteome</keyword>
<dbReference type="Proteomes" id="UP000070121">
    <property type="component" value="Unassembled WGS sequence"/>
</dbReference>
<feature type="compositionally biased region" description="Pro residues" evidence="1">
    <location>
        <begin position="109"/>
        <end position="123"/>
    </location>
</feature>
<gene>
    <name evidence="2" type="ORF">CSAL01_13236</name>
</gene>
<protein>
    <submittedName>
        <fullName evidence="2">Uncharacterized protein</fullName>
    </submittedName>
</protein>
<organism evidence="2 3">
    <name type="scientific">Colletotrichum salicis</name>
    <dbReference type="NCBI Taxonomy" id="1209931"/>
    <lineage>
        <taxon>Eukaryota</taxon>
        <taxon>Fungi</taxon>
        <taxon>Dikarya</taxon>
        <taxon>Ascomycota</taxon>
        <taxon>Pezizomycotina</taxon>
        <taxon>Sordariomycetes</taxon>
        <taxon>Hypocreomycetidae</taxon>
        <taxon>Glomerellales</taxon>
        <taxon>Glomerellaceae</taxon>
        <taxon>Colletotrichum</taxon>
        <taxon>Colletotrichum acutatum species complex</taxon>
    </lineage>
</organism>
<dbReference type="OrthoDB" id="10515240at2759"/>